<dbReference type="RefSeq" id="WP_135077279.1">
    <property type="nucleotide sequence ID" value="NZ_CP038267.1"/>
</dbReference>
<proteinExistence type="predicted"/>
<sequence length="209" mass="21682">MAEKDPDGPSLELPSLGFRRKRKANRDEPSTEPPADPVEPAPRVTDEVPAAPEAPAVEAEQPAASPPPERRRRQPVSLPTIGALPAALVAGLVSGLLLVGLVWASLRLCEVVRGTSSCGNPGFLLLLAVTVLVGWVGAVVLRALGVPGAGSTSALGTGLIAVVSLLFLGDALFAWWMVIAVPLVGAASYAVAVWVSTALVEPVEDRMHR</sequence>
<feature type="region of interest" description="Disordered" evidence="1">
    <location>
        <begin position="1"/>
        <end position="74"/>
    </location>
</feature>
<evidence type="ECO:0000313" key="4">
    <source>
        <dbReference type="Proteomes" id="UP000294894"/>
    </source>
</evidence>
<feature type="transmembrane region" description="Helical" evidence="2">
    <location>
        <begin position="80"/>
        <end position="103"/>
    </location>
</feature>
<reference evidence="3 4" key="1">
    <citation type="submission" date="2019-03" db="EMBL/GenBank/DDBJ databases">
        <title>Three New Species of Nocardioides, Nocardioides euryhalodurans sp. nov., Nocardioides seonyuensis sp. nov. and Nocardioides eburneoflavus sp. nov., Iolated from Soil.</title>
        <authorList>
            <person name="Roh S.G."/>
            <person name="Lee C."/>
            <person name="Kim M.-K."/>
            <person name="Kim S.B."/>
        </authorList>
    </citation>
    <scope>NUCLEOTIDE SEQUENCE [LARGE SCALE GENOMIC DNA]</scope>
    <source>
        <strain evidence="3 4">MMS17-SY117</strain>
    </source>
</reference>
<evidence type="ECO:0000256" key="2">
    <source>
        <dbReference type="SAM" id="Phobius"/>
    </source>
</evidence>
<evidence type="ECO:0000256" key="1">
    <source>
        <dbReference type="SAM" id="MobiDB-lite"/>
    </source>
</evidence>
<accession>A0A4P7GKP8</accession>
<dbReference type="KEGG" id="noy:EXE57_10450"/>
<feature type="transmembrane region" description="Helical" evidence="2">
    <location>
        <begin position="123"/>
        <end position="141"/>
    </location>
</feature>
<keyword evidence="2" id="KW-0472">Membrane</keyword>
<dbReference type="AlphaFoldDB" id="A0A4P7GKP8"/>
<protein>
    <submittedName>
        <fullName evidence="3">Uncharacterized protein</fullName>
    </submittedName>
</protein>
<organism evidence="3 4">
    <name type="scientific">Nocardioides euryhalodurans</name>
    <dbReference type="NCBI Taxonomy" id="2518370"/>
    <lineage>
        <taxon>Bacteria</taxon>
        <taxon>Bacillati</taxon>
        <taxon>Actinomycetota</taxon>
        <taxon>Actinomycetes</taxon>
        <taxon>Propionibacteriales</taxon>
        <taxon>Nocardioidaceae</taxon>
        <taxon>Nocardioides</taxon>
    </lineage>
</organism>
<keyword evidence="2" id="KW-0812">Transmembrane</keyword>
<keyword evidence="4" id="KW-1185">Reference proteome</keyword>
<keyword evidence="2" id="KW-1133">Transmembrane helix</keyword>
<evidence type="ECO:0000313" key="3">
    <source>
        <dbReference type="EMBL" id="QBR92650.1"/>
    </source>
</evidence>
<feature type="compositionally biased region" description="Low complexity" evidence="1">
    <location>
        <begin position="47"/>
        <end position="63"/>
    </location>
</feature>
<feature type="transmembrane region" description="Helical" evidence="2">
    <location>
        <begin position="148"/>
        <end position="168"/>
    </location>
</feature>
<dbReference type="OrthoDB" id="3790893at2"/>
<gene>
    <name evidence="3" type="ORF">EXE57_10450</name>
</gene>
<dbReference type="Proteomes" id="UP000294894">
    <property type="component" value="Chromosome"/>
</dbReference>
<feature type="transmembrane region" description="Helical" evidence="2">
    <location>
        <begin position="174"/>
        <end position="200"/>
    </location>
</feature>
<dbReference type="EMBL" id="CP038267">
    <property type="protein sequence ID" value="QBR92650.1"/>
    <property type="molecule type" value="Genomic_DNA"/>
</dbReference>
<name>A0A4P7GKP8_9ACTN</name>
<feature type="compositionally biased region" description="Pro residues" evidence="1">
    <location>
        <begin position="31"/>
        <end position="40"/>
    </location>
</feature>